<dbReference type="InterPro" id="IPR051606">
    <property type="entry name" value="Polyketide_Oxido-like"/>
</dbReference>
<dbReference type="GO" id="GO:0004074">
    <property type="term" value="F:biliverdin reductase [NAD(P)H] activity"/>
    <property type="evidence" value="ECO:0007669"/>
    <property type="project" value="TreeGrafter"/>
</dbReference>
<dbReference type="Pfam" id="PF13460">
    <property type="entry name" value="NAD_binding_10"/>
    <property type="match status" value="1"/>
</dbReference>
<dbReference type="EMBL" id="LT607410">
    <property type="protein sequence ID" value="SCF33561.1"/>
    <property type="molecule type" value="Genomic_DNA"/>
</dbReference>
<dbReference type="GO" id="GO:0042602">
    <property type="term" value="F:riboflavin reductase (NADPH) activity"/>
    <property type="evidence" value="ECO:0007669"/>
    <property type="project" value="TreeGrafter"/>
</dbReference>
<organism evidence="2 3">
    <name type="scientific">Micromonospora purpureochromogenes</name>
    <dbReference type="NCBI Taxonomy" id="47872"/>
    <lineage>
        <taxon>Bacteria</taxon>
        <taxon>Bacillati</taxon>
        <taxon>Actinomycetota</taxon>
        <taxon>Actinomycetes</taxon>
        <taxon>Micromonosporales</taxon>
        <taxon>Micromonosporaceae</taxon>
        <taxon>Micromonospora</taxon>
    </lineage>
</organism>
<dbReference type="SUPFAM" id="SSF51735">
    <property type="entry name" value="NAD(P)-binding Rossmann-fold domains"/>
    <property type="match status" value="1"/>
</dbReference>
<sequence>MNVTVFGATGAIGQLIVADLLTAGHTVTAYVRNVGKVPSTWPQGLRLIVGEITDAAAIDQAVAGADAVISALGPSMDRKATGLPLVEGTRLIIEAMRRHGVGRFIGNGTPSIVDKRDRPTLQQKLIGFMGRNLVSRAYQEMLGMSDLIMSSGIDWTIVRFSAPKNGPARGVNRYGFFGTNKIGMAVTRADIAAFTAAQLTDDRFHNAAPAISN</sequence>
<dbReference type="Gene3D" id="3.40.50.720">
    <property type="entry name" value="NAD(P)-binding Rossmann-like Domain"/>
    <property type="match status" value="1"/>
</dbReference>
<dbReference type="PANTHER" id="PTHR43355:SF2">
    <property type="entry name" value="FLAVIN REDUCTASE (NADPH)"/>
    <property type="match status" value="1"/>
</dbReference>
<dbReference type="Proteomes" id="UP000198228">
    <property type="component" value="Chromosome I"/>
</dbReference>
<dbReference type="InterPro" id="IPR036291">
    <property type="entry name" value="NAD(P)-bd_dom_sf"/>
</dbReference>
<evidence type="ECO:0000259" key="1">
    <source>
        <dbReference type="Pfam" id="PF13460"/>
    </source>
</evidence>
<name>A0A1C4ZLB0_9ACTN</name>
<dbReference type="PANTHER" id="PTHR43355">
    <property type="entry name" value="FLAVIN REDUCTASE (NADPH)"/>
    <property type="match status" value="1"/>
</dbReference>
<protein>
    <submittedName>
        <fullName evidence="2">NAD(P)H-binding</fullName>
    </submittedName>
</protein>
<accession>A0A1C4ZLB0</accession>
<dbReference type="InterPro" id="IPR016040">
    <property type="entry name" value="NAD(P)-bd_dom"/>
</dbReference>
<dbReference type="AlphaFoldDB" id="A0A1C4ZLB0"/>
<gene>
    <name evidence="2" type="ORF">GA0074696_4558</name>
</gene>
<dbReference type="RefSeq" id="WP_088962961.1">
    <property type="nucleotide sequence ID" value="NZ_LT607410.1"/>
</dbReference>
<evidence type="ECO:0000313" key="3">
    <source>
        <dbReference type="Proteomes" id="UP000198228"/>
    </source>
</evidence>
<feature type="domain" description="NAD(P)-binding" evidence="1">
    <location>
        <begin position="7"/>
        <end position="201"/>
    </location>
</feature>
<proteinExistence type="predicted"/>
<reference evidence="2 3" key="1">
    <citation type="submission" date="2016-06" db="EMBL/GenBank/DDBJ databases">
        <authorList>
            <person name="Kjaerup R.B."/>
            <person name="Dalgaard T.S."/>
            <person name="Juul-Madsen H.R."/>
        </authorList>
    </citation>
    <scope>NUCLEOTIDE SEQUENCE [LARGE SCALE GENOMIC DNA]</scope>
    <source>
        <strain evidence="2 3">DSM 43821</strain>
    </source>
</reference>
<evidence type="ECO:0000313" key="2">
    <source>
        <dbReference type="EMBL" id="SCF33561.1"/>
    </source>
</evidence>